<reference evidence="1" key="1">
    <citation type="submission" date="2014-09" db="EMBL/GenBank/DDBJ databases">
        <authorList>
            <person name="Magalhaes I.L.F."/>
            <person name="Oliveira U."/>
            <person name="Santos F.R."/>
            <person name="Vidigal T.H.D.A."/>
            <person name="Brescovit A.D."/>
            <person name="Santos A.J."/>
        </authorList>
    </citation>
    <scope>NUCLEOTIDE SEQUENCE</scope>
    <source>
        <tissue evidence="1">Shoot tissue taken approximately 20 cm above the soil surface</tissue>
    </source>
</reference>
<sequence length="33" mass="3902">MQLYKGVKCILNSRETLIFSLLLIESIEHMCFQ</sequence>
<evidence type="ECO:0000313" key="1">
    <source>
        <dbReference type="EMBL" id="JAD18445.1"/>
    </source>
</evidence>
<accession>A0A0A8Y0J1</accession>
<dbReference type="AlphaFoldDB" id="A0A0A8Y0J1"/>
<protein>
    <submittedName>
        <fullName evidence="1">Uncharacterized protein</fullName>
    </submittedName>
</protein>
<organism evidence="1">
    <name type="scientific">Arundo donax</name>
    <name type="common">Giant reed</name>
    <name type="synonym">Donax arundinaceus</name>
    <dbReference type="NCBI Taxonomy" id="35708"/>
    <lineage>
        <taxon>Eukaryota</taxon>
        <taxon>Viridiplantae</taxon>
        <taxon>Streptophyta</taxon>
        <taxon>Embryophyta</taxon>
        <taxon>Tracheophyta</taxon>
        <taxon>Spermatophyta</taxon>
        <taxon>Magnoliopsida</taxon>
        <taxon>Liliopsida</taxon>
        <taxon>Poales</taxon>
        <taxon>Poaceae</taxon>
        <taxon>PACMAD clade</taxon>
        <taxon>Arundinoideae</taxon>
        <taxon>Arundineae</taxon>
        <taxon>Arundo</taxon>
    </lineage>
</organism>
<reference evidence="1" key="2">
    <citation type="journal article" date="2015" name="Data Brief">
        <title>Shoot transcriptome of the giant reed, Arundo donax.</title>
        <authorList>
            <person name="Barrero R.A."/>
            <person name="Guerrero F.D."/>
            <person name="Moolhuijzen P."/>
            <person name="Goolsby J.A."/>
            <person name="Tidwell J."/>
            <person name="Bellgard S.E."/>
            <person name="Bellgard M.I."/>
        </authorList>
    </citation>
    <scope>NUCLEOTIDE SEQUENCE</scope>
    <source>
        <tissue evidence="1">Shoot tissue taken approximately 20 cm above the soil surface</tissue>
    </source>
</reference>
<dbReference type="EMBL" id="GBRH01279450">
    <property type="protein sequence ID" value="JAD18445.1"/>
    <property type="molecule type" value="Transcribed_RNA"/>
</dbReference>
<name>A0A0A8Y0J1_ARUDO</name>
<proteinExistence type="predicted"/>